<dbReference type="Pfam" id="PF12710">
    <property type="entry name" value="HAD"/>
    <property type="match status" value="1"/>
</dbReference>
<evidence type="ECO:0000256" key="4">
    <source>
        <dbReference type="SAM" id="Phobius"/>
    </source>
</evidence>
<dbReference type="CDD" id="cd02612">
    <property type="entry name" value="HAD_PGPPase"/>
    <property type="match status" value="1"/>
</dbReference>
<name>A0A1J5Q130_9ZZZZ</name>
<evidence type="ECO:0000256" key="1">
    <source>
        <dbReference type="ARBA" id="ARBA00022723"/>
    </source>
</evidence>
<keyword evidence="3" id="KW-0460">Magnesium</keyword>
<keyword evidence="4" id="KW-0472">Membrane</keyword>
<dbReference type="FunFam" id="3.40.50.1000:FF:000025">
    <property type="entry name" value="HAD hydrolase, family IB"/>
    <property type="match status" value="1"/>
</dbReference>
<dbReference type="AlphaFoldDB" id="A0A1J5Q130"/>
<accession>A0A1J5Q130</accession>
<comment type="caution">
    <text evidence="5">The sequence shown here is derived from an EMBL/GenBank/DDBJ whole genome shotgun (WGS) entry which is preliminary data.</text>
</comment>
<keyword evidence="1" id="KW-0479">Metal-binding</keyword>
<evidence type="ECO:0000256" key="3">
    <source>
        <dbReference type="ARBA" id="ARBA00022842"/>
    </source>
</evidence>
<proteinExistence type="predicted"/>
<reference evidence="5" key="1">
    <citation type="submission" date="2016-10" db="EMBL/GenBank/DDBJ databases">
        <title>Sequence of Gallionella enrichment culture.</title>
        <authorList>
            <person name="Poehlein A."/>
            <person name="Muehling M."/>
            <person name="Daniel R."/>
        </authorList>
    </citation>
    <scope>NUCLEOTIDE SEQUENCE</scope>
</reference>
<protein>
    <submittedName>
        <fullName evidence="5">Phosphoserine phosphatase</fullName>
        <ecNumber evidence="5">3.1.3.3</ecNumber>
    </submittedName>
</protein>
<dbReference type="EMBL" id="MLJW01001709">
    <property type="protein sequence ID" value="OIQ77042.1"/>
    <property type="molecule type" value="Genomic_DNA"/>
</dbReference>
<dbReference type="PANTHER" id="PTHR43344:SF13">
    <property type="entry name" value="PHOSPHATASE RV3661-RELATED"/>
    <property type="match status" value="1"/>
</dbReference>
<keyword evidence="4" id="KW-1133">Transmembrane helix</keyword>
<dbReference type="InterPro" id="IPR036412">
    <property type="entry name" value="HAD-like_sf"/>
</dbReference>
<evidence type="ECO:0000256" key="2">
    <source>
        <dbReference type="ARBA" id="ARBA00022801"/>
    </source>
</evidence>
<keyword evidence="2 5" id="KW-0378">Hydrolase</keyword>
<sequence length="260" mass="28541">MPNAAFFDLDKTIIARSSALAFTTPFAKAGLLSKRSILRNLIAQTLFTLGGADHERTERLRVQLSKMVEGWSSDQVSEIVQETLHQFIEPIIYAEAADLIDEHHRSGRKVVIVSSSAIEIVKPIGEMLGADDIIATRLKSVDGRYTGEIEYYAYGPTKAAAIRELAAREGFDLSQCFAYSDSSTDIPMLETVGFPTVVNPDLALRKVAIENGWGIAAFKRTVPLRERYQFEKPAMATAIGVTAVSLIALAIARKHRRAAS</sequence>
<dbReference type="NCBIfam" id="TIGR01488">
    <property type="entry name" value="HAD-SF-IB"/>
    <property type="match status" value="1"/>
</dbReference>
<feature type="transmembrane region" description="Helical" evidence="4">
    <location>
        <begin position="234"/>
        <end position="252"/>
    </location>
</feature>
<evidence type="ECO:0000313" key="5">
    <source>
        <dbReference type="EMBL" id="OIQ77042.1"/>
    </source>
</evidence>
<dbReference type="Gene3D" id="3.40.50.1000">
    <property type="entry name" value="HAD superfamily/HAD-like"/>
    <property type="match status" value="1"/>
</dbReference>
<dbReference type="SUPFAM" id="SSF56784">
    <property type="entry name" value="HAD-like"/>
    <property type="match status" value="1"/>
</dbReference>
<dbReference type="InterPro" id="IPR023214">
    <property type="entry name" value="HAD_sf"/>
</dbReference>
<dbReference type="EC" id="3.1.3.3" evidence="5"/>
<dbReference type="GO" id="GO:0046872">
    <property type="term" value="F:metal ion binding"/>
    <property type="evidence" value="ECO:0007669"/>
    <property type="project" value="UniProtKB-KW"/>
</dbReference>
<dbReference type="InterPro" id="IPR050582">
    <property type="entry name" value="HAD-like_SerB"/>
</dbReference>
<organism evidence="5">
    <name type="scientific">mine drainage metagenome</name>
    <dbReference type="NCBI Taxonomy" id="410659"/>
    <lineage>
        <taxon>unclassified sequences</taxon>
        <taxon>metagenomes</taxon>
        <taxon>ecological metagenomes</taxon>
    </lineage>
</organism>
<gene>
    <name evidence="5" type="primary">serB_12</name>
    <name evidence="5" type="ORF">GALL_412680</name>
</gene>
<dbReference type="Gene3D" id="1.20.1440.100">
    <property type="entry name" value="SG protein - dephosphorylation function"/>
    <property type="match status" value="1"/>
</dbReference>
<dbReference type="NCBIfam" id="TIGR01490">
    <property type="entry name" value="HAD-SF-IB-hyp1"/>
    <property type="match status" value="1"/>
</dbReference>
<dbReference type="PANTHER" id="PTHR43344">
    <property type="entry name" value="PHOSPHOSERINE PHOSPHATASE"/>
    <property type="match status" value="1"/>
</dbReference>
<dbReference type="InterPro" id="IPR006385">
    <property type="entry name" value="HAD_hydro_SerB1"/>
</dbReference>
<dbReference type="GO" id="GO:0016787">
    <property type="term" value="F:hydrolase activity"/>
    <property type="evidence" value="ECO:0007669"/>
    <property type="project" value="UniProtKB-KW"/>
</dbReference>
<keyword evidence="4" id="KW-0812">Transmembrane</keyword>